<dbReference type="SUPFAM" id="SSF52317">
    <property type="entry name" value="Class I glutamine amidotransferase-like"/>
    <property type="match status" value="1"/>
</dbReference>
<dbReference type="AlphaFoldDB" id="A0A9D1MGW9"/>
<evidence type="ECO:0000313" key="1">
    <source>
        <dbReference type="EMBL" id="HIU60283.1"/>
    </source>
</evidence>
<dbReference type="EMBL" id="DVNF01000080">
    <property type="protein sequence ID" value="HIU60283.1"/>
    <property type="molecule type" value="Genomic_DNA"/>
</dbReference>
<proteinExistence type="predicted"/>
<dbReference type="SMART" id="SM01211">
    <property type="entry name" value="GATase_5"/>
    <property type="match status" value="1"/>
</dbReference>
<organism evidence="1 2">
    <name type="scientific">Candidatus Stercoripulliclostridium merdigallinarum</name>
    <dbReference type="NCBI Taxonomy" id="2840951"/>
    <lineage>
        <taxon>Bacteria</taxon>
        <taxon>Bacillati</taxon>
        <taxon>Bacillota</taxon>
        <taxon>Clostridia</taxon>
        <taxon>Eubacteriales</taxon>
        <taxon>Candidatus Stercoripulliclostridium</taxon>
    </lineage>
</organism>
<reference evidence="1" key="2">
    <citation type="journal article" date="2021" name="PeerJ">
        <title>Extensive microbial diversity within the chicken gut microbiome revealed by metagenomics and culture.</title>
        <authorList>
            <person name="Gilroy R."/>
            <person name="Ravi A."/>
            <person name="Getino M."/>
            <person name="Pursley I."/>
            <person name="Horton D.L."/>
            <person name="Alikhan N.F."/>
            <person name="Baker D."/>
            <person name="Gharbi K."/>
            <person name="Hall N."/>
            <person name="Watson M."/>
            <person name="Adriaenssens E.M."/>
            <person name="Foster-Nyarko E."/>
            <person name="Jarju S."/>
            <person name="Secka A."/>
            <person name="Antonio M."/>
            <person name="Oren A."/>
            <person name="Chaudhuri R.R."/>
            <person name="La Ragione R."/>
            <person name="Hildebrand F."/>
            <person name="Pallen M.J."/>
        </authorList>
    </citation>
    <scope>NUCLEOTIDE SEQUENCE</scope>
    <source>
        <strain evidence="1">18911</strain>
    </source>
</reference>
<name>A0A9D1MGW9_9FIRM</name>
<dbReference type="Proteomes" id="UP000824094">
    <property type="component" value="Unassembled WGS sequence"/>
</dbReference>
<protein>
    <submittedName>
        <fullName evidence="1">Phosphoribosylformylglycinamidine synthase subunit PurQ</fullName>
    </submittedName>
</protein>
<reference evidence="1" key="1">
    <citation type="submission" date="2020-10" db="EMBL/GenBank/DDBJ databases">
        <authorList>
            <person name="Gilroy R."/>
        </authorList>
    </citation>
    <scope>NUCLEOTIDE SEQUENCE</scope>
    <source>
        <strain evidence="1">18911</strain>
    </source>
</reference>
<evidence type="ECO:0000313" key="2">
    <source>
        <dbReference type="Proteomes" id="UP000824094"/>
    </source>
</evidence>
<dbReference type="Pfam" id="PF13507">
    <property type="entry name" value="GATase_5"/>
    <property type="match status" value="1"/>
</dbReference>
<accession>A0A9D1MGW9</accession>
<dbReference type="Gene3D" id="3.40.50.880">
    <property type="match status" value="1"/>
</dbReference>
<sequence length="989" mass="107697">MPRRDNSLFSGLFFEKSAESDFSDFQLHKKINGFSGFQAQKLAKLKDDLALKMPVDELIELRKAFRKNPPTVMALKIIDDYRSSARACFTEELSEIRLSGGNPHIMKALKKYEELKKRFSPDTPRNISEIGLMTRNVAGREKESVFFGGGRTQAECETFDKGKRVGYYSSIITKWDEADLRAERRAAVEAVLYGFEPQAFFTDAADTTRMDEFNEYAESLAMAAYGYCRGTEKTVKATALGISEIPRIGSGMPDMGDKIILLQLKDVERAALTSLRQFLKEAGISVKRAINNDVGFLNGLFALNYGFDADVSETEIFGETGEELFLEKRVDLVTLVVRRGRVKQVLALTSKYGFAAAVVGRFTSRASFRLMNKGAELTSIDMAAIYYADYDFRNYNLGSVSEPYKIISAEADLKSMLKNVGDVGDMNACQGGKTVVGTLLGVSQNTASEAGVVKPGFSGFGNAVNAVSLAEPQTGGDIFTRAVNTALNAVMKLVATGISIYNIQLNPAFLLPEGSFERGKLLEYALGVFYLENALSLNSLGYGTARSKDISSPQLRMQATGYSGDGALIDGIFKSGYKIYKIGIPRDEFGIPDFKFILKLAAQININASTENLLAARLISGSVAEAVVAGTAGDRLGFSFSGKLSAQGENLSDLLLALDDAEEFAAFDPEYIGVVDDSGRIKSALFNVTHSELNRASARYPFELNPGQRTAAAPVTQKAVALRSHSVAMPKLMIIHDDFASEGAFIRAATEHGFAVSSLRISRDYVINAENLRSVRESILSSDMLVICGRNAYGTYSNCGKMAQLIKAPVVTDAINELLYRNEGLILSTGLGSKILGEMGLLSRGSAEYSGVSGISFSGKKRIDRSPKLPGIRISNHYSPMLSEVKLRGRYFVAPGGAEMGLRVEKNTLLELQTSGQIAAQFIDPTGMPTLAFPYNPFESDMAIAALSSPDGRVLGFFCLPEKTAFLRGGNDLIDIVFRSSYQYFSARG</sequence>
<gene>
    <name evidence="1" type="ORF">IAB05_02695</name>
</gene>
<dbReference type="InterPro" id="IPR029062">
    <property type="entry name" value="Class_I_gatase-like"/>
</dbReference>
<comment type="caution">
    <text evidence="1">The sequence shown here is derived from an EMBL/GenBank/DDBJ whole genome shotgun (WGS) entry which is preliminary data.</text>
</comment>